<protein>
    <submittedName>
        <fullName evidence="5">J domain-containing protein</fullName>
    </submittedName>
</protein>
<dbReference type="InterPro" id="IPR036869">
    <property type="entry name" value="J_dom_sf"/>
</dbReference>
<keyword evidence="1" id="KW-0143">Chaperone</keyword>
<comment type="caution">
    <text evidence="5">The sequence shown here is derived from an EMBL/GenBank/DDBJ whole genome shotgun (WGS) entry which is preliminary data.</text>
</comment>
<keyword evidence="3" id="KW-1133">Transmembrane helix</keyword>
<dbReference type="AlphaFoldDB" id="A0A8B3DCQ7"/>
<evidence type="ECO:0000313" key="5">
    <source>
        <dbReference type="EMBL" id="RIW08928.1"/>
    </source>
</evidence>
<evidence type="ECO:0000256" key="2">
    <source>
        <dbReference type="SAM" id="Coils"/>
    </source>
</evidence>
<dbReference type="RefSeq" id="WP_114092653.1">
    <property type="nucleotide sequence ID" value="NZ_QOUW02000092.1"/>
</dbReference>
<gene>
    <name evidence="5" type="ORF">DS957_019330</name>
</gene>
<dbReference type="Proteomes" id="UP000253437">
    <property type="component" value="Unassembled WGS sequence"/>
</dbReference>
<feature type="transmembrane region" description="Helical" evidence="3">
    <location>
        <begin position="189"/>
        <end position="208"/>
    </location>
</feature>
<evidence type="ECO:0000256" key="4">
    <source>
        <dbReference type="SAM" id="SignalP"/>
    </source>
</evidence>
<reference evidence="5 6" key="1">
    <citation type="submission" date="2018-08" db="EMBL/GenBank/DDBJ databases">
        <title>Vibrio harveyi strains pathogenic to white snook Centropomus viridis Lockington (1877) and potential probiotic bacteria.</title>
        <authorList>
            <person name="Soto-Rodriguez S."/>
            <person name="Gomez-Gil B."/>
            <person name="Lozano-Olvera R."/>
        </authorList>
    </citation>
    <scope>NUCLEOTIDE SEQUENCE [LARGE SCALE GENOMIC DNA]</scope>
    <source>
        <strain evidence="5 6">CAIM 1508</strain>
    </source>
</reference>
<dbReference type="CDD" id="cd06257">
    <property type="entry name" value="DnaJ"/>
    <property type="match status" value="1"/>
</dbReference>
<keyword evidence="3" id="KW-0812">Transmembrane</keyword>
<organism evidence="5 6">
    <name type="scientific">Vibrio harveyi</name>
    <name type="common">Beneckea harveyi</name>
    <dbReference type="NCBI Taxonomy" id="669"/>
    <lineage>
        <taxon>Bacteria</taxon>
        <taxon>Pseudomonadati</taxon>
        <taxon>Pseudomonadota</taxon>
        <taxon>Gammaproteobacteria</taxon>
        <taxon>Vibrionales</taxon>
        <taxon>Vibrionaceae</taxon>
        <taxon>Vibrio</taxon>
    </lineage>
</organism>
<dbReference type="InterPro" id="IPR011990">
    <property type="entry name" value="TPR-like_helical_dom_sf"/>
</dbReference>
<proteinExistence type="predicted"/>
<dbReference type="Gene3D" id="1.25.40.10">
    <property type="entry name" value="Tetratricopeptide repeat domain"/>
    <property type="match status" value="1"/>
</dbReference>
<dbReference type="Gene3D" id="1.10.287.110">
    <property type="entry name" value="DnaJ domain"/>
    <property type="match status" value="1"/>
</dbReference>
<keyword evidence="4" id="KW-0732">Signal</keyword>
<dbReference type="SUPFAM" id="SSF46565">
    <property type="entry name" value="Chaperone J-domain"/>
    <property type="match status" value="1"/>
</dbReference>
<dbReference type="SMART" id="SM00671">
    <property type="entry name" value="SEL1"/>
    <property type="match status" value="2"/>
</dbReference>
<evidence type="ECO:0000256" key="3">
    <source>
        <dbReference type="SAM" id="Phobius"/>
    </source>
</evidence>
<evidence type="ECO:0000256" key="1">
    <source>
        <dbReference type="ARBA" id="ARBA00023186"/>
    </source>
</evidence>
<dbReference type="InterPro" id="IPR001623">
    <property type="entry name" value="DnaJ_domain"/>
</dbReference>
<keyword evidence="2" id="KW-0175">Coiled coil</keyword>
<dbReference type="SUPFAM" id="SSF81901">
    <property type="entry name" value="HCP-like"/>
    <property type="match status" value="1"/>
</dbReference>
<feature type="coiled-coil region" evidence="2">
    <location>
        <begin position="230"/>
        <end position="261"/>
    </location>
</feature>
<feature type="signal peptide" evidence="4">
    <location>
        <begin position="1"/>
        <end position="22"/>
    </location>
</feature>
<keyword evidence="3" id="KW-0472">Membrane</keyword>
<sequence length="325" mass="36917">MCFKTFALSLVLMTSLTGAAFASQNPTQPEAQFELAQQLALSPNPTSPNDARYWLEQSAHQGYIPAQKQLAEDYARGLTGDVDYTLAVYWFTSVALDDPNDRGFLLADFVEHHQQEVSNADLVEAWYQLSALKNPQAEQAYNRFLEARFNQLRAKQVSEIVELDKKATDEEEQDQKQAKSTQQAQESTLWYFFGALGAALVIAGGAFATRRHRQNINANTAHQVSRTLQLETQTKELEFANKQLKRQLEKVFKEFRKIKGQSEGHRLAVACAMFGYTPQSIPDSKPVKLRYRQLSKLYHPDSRGSEEEMKRLNQAFKTISQNVTK</sequence>
<dbReference type="EMBL" id="QOUW02000092">
    <property type="protein sequence ID" value="RIW08928.1"/>
    <property type="molecule type" value="Genomic_DNA"/>
</dbReference>
<name>A0A8B3DCQ7_VIBHA</name>
<accession>A0A8B3DCQ7</accession>
<dbReference type="InterPro" id="IPR006597">
    <property type="entry name" value="Sel1-like"/>
</dbReference>
<evidence type="ECO:0000313" key="6">
    <source>
        <dbReference type="Proteomes" id="UP000253437"/>
    </source>
</evidence>
<feature type="chain" id="PRO_5032699115" evidence="4">
    <location>
        <begin position="23"/>
        <end position="325"/>
    </location>
</feature>